<dbReference type="Proteomes" id="UP000516028">
    <property type="component" value="Chromosome"/>
</dbReference>
<dbReference type="EMBL" id="CP060783">
    <property type="protein sequence ID" value="QNP49996.1"/>
    <property type="molecule type" value="Genomic_DNA"/>
</dbReference>
<dbReference type="KEGG" id="daer:H9K75_09175"/>
<keyword evidence="1" id="KW-1133">Transmembrane helix</keyword>
<evidence type="ECO:0000313" key="2">
    <source>
        <dbReference type="EMBL" id="QNP49996.1"/>
    </source>
</evidence>
<gene>
    <name evidence="2" type="ORF">H9K75_09175</name>
</gene>
<evidence type="ECO:0000256" key="1">
    <source>
        <dbReference type="SAM" id="Phobius"/>
    </source>
</evidence>
<keyword evidence="1" id="KW-0812">Transmembrane</keyword>
<sequence length="165" mass="18690">MTVSELIEHWRFRSHRVQLAHYECARRFERFHLWLGLPAIALGTIVGTAVFASLEKSADVRLQIGVGLLSVVAAVLTGLQTFLRYAELAEKHRLAGARFANLKHRIELLTTLQAETEIRSQLVAIEDTWAKLREESPSLSSGVWRHIEQQVQFGQPLYGFGEQTP</sequence>
<accession>A0A7H0GNY0</accession>
<evidence type="ECO:0000313" key="3">
    <source>
        <dbReference type="Proteomes" id="UP000516028"/>
    </source>
</evidence>
<dbReference type="AlphaFoldDB" id="A0A7H0GNY0"/>
<dbReference type="NCBIfam" id="NF033632">
    <property type="entry name" value="SLATT_4"/>
    <property type="match status" value="1"/>
</dbReference>
<name>A0A7H0GNY0_9BURK</name>
<organism evidence="2 3">
    <name type="scientific">Diaphorobacter aerolatus</name>
    <dbReference type="NCBI Taxonomy" id="1288495"/>
    <lineage>
        <taxon>Bacteria</taxon>
        <taxon>Pseudomonadati</taxon>
        <taxon>Pseudomonadota</taxon>
        <taxon>Betaproteobacteria</taxon>
        <taxon>Burkholderiales</taxon>
        <taxon>Comamonadaceae</taxon>
        <taxon>Diaphorobacter</taxon>
    </lineage>
</organism>
<keyword evidence="3" id="KW-1185">Reference proteome</keyword>
<reference evidence="2 3" key="1">
    <citation type="submission" date="2020-08" db="EMBL/GenBank/DDBJ databases">
        <title>Genome sequence of Diaphorobacter aerolatus KACC 16536T.</title>
        <authorList>
            <person name="Hyun D.-W."/>
            <person name="Bae J.-W."/>
        </authorList>
    </citation>
    <scope>NUCLEOTIDE SEQUENCE [LARGE SCALE GENOMIC DNA]</scope>
    <source>
        <strain evidence="2 3">KACC 16536</strain>
    </source>
</reference>
<feature type="transmembrane region" description="Helical" evidence="1">
    <location>
        <begin position="33"/>
        <end position="54"/>
    </location>
</feature>
<feature type="transmembrane region" description="Helical" evidence="1">
    <location>
        <begin position="60"/>
        <end position="83"/>
    </location>
</feature>
<keyword evidence="1" id="KW-0472">Membrane</keyword>
<protein>
    <submittedName>
        <fullName evidence="2">SLATT domain-containing protein</fullName>
    </submittedName>
</protein>
<proteinExistence type="predicted"/>